<reference evidence="5" key="1">
    <citation type="journal article" date="2019" name="Int. J. Syst. Evol. Microbiol.">
        <title>The Global Catalogue of Microorganisms (GCM) 10K type strain sequencing project: providing services to taxonomists for standard genome sequencing and annotation.</title>
        <authorList>
            <consortium name="The Broad Institute Genomics Platform"/>
            <consortium name="The Broad Institute Genome Sequencing Center for Infectious Disease"/>
            <person name="Wu L."/>
            <person name="Ma J."/>
        </authorList>
    </citation>
    <scope>NUCLEOTIDE SEQUENCE [LARGE SCALE GENOMIC DNA]</scope>
    <source>
        <strain evidence="5">KCTC 42587</strain>
    </source>
</reference>
<dbReference type="EMBL" id="JBHULS010000002">
    <property type="protein sequence ID" value="MFD2551660.1"/>
    <property type="molecule type" value="Genomic_DNA"/>
</dbReference>
<gene>
    <name evidence="4" type="ORF">ACFSQP_07520</name>
</gene>
<feature type="compositionally biased region" description="Low complexity" evidence="1">
    <location>
        <begin position="28"/>
        <end position="37"/>
    </location>
</feature>
<protein>
    <submittedName>
        <fullName evidence="4">Copper resistance protein NlpE N-terminal domain-containing protein</fullName>
    </submittedName>
</protein>
<keyword evidence="2" id="KW-0732">Signal</keyword>
<dbReference type="Proteomes" id="UP001597472">
    <property type="component" value="Unassembled WGS sequence"/>
</dbReference>
<evidence type="ECO:0000256" key="2">
    <source>
        <dbReference type="SAM" id="SignalP"/>
    </source>
</evidence>
<sequence length="268" mass="29989">MKTYQVLFILLGLFITQACNHTKEEQTPAETVKTTTPEPKPDHHTSQISLDWKGTYTGTLPCADCDGIKTTIRLNDDMSYDAVAEYLGKKDAVFETRGYYKWEDDGQTILLSDENETRYKVGENKLIQLDKSGNVVTGSLANFYILTKQTTSTNQVTSLTSTRWKLVKLMGQDITESDAFIAFETNTNNVYGSTGCNSFNGTFKITNEFQLELSELATTMKACPDEDMAIETNFLEVLNTSDNFSVNNNTMTLNKAKMMPLAVFKATI</sequence>
<dbReference type="Pfam" id="PF04170">
    <property type="entry name" value="NlpE"/>
    <property type="match status" value="1"/>
</dbReference>
<dbReference type="Pfam" id="PF03724">
    <property type="entry name" value="META"/>
    <property type="match status" value="1"/>
</dbReference>
<dbReference type="PANTHER" id="PTHR35535">
    <property type="entry name" value="HEAT SHOCK PROTEIN HSLJ"/>
    <property type="match status" value="1"/>
</dbReference>
<keyword evidence="5" id="KW-1185">Reference proteome</keyword>
<dbReference type="InterPro" id="IPR007298">
    <property type="entry name" value="Cu-R_lipoprotein_NlpE"/>
</dbReference>
<evidence type="ECO:0000259" key="3">
    <source>
        <dbReference type="Pfam" id="PF03724"/>
    </source>
</evidence>
<evidence type="ECO:0000256" key="1">
    <source>
        <dbReference type="SAM" id="MobiDB-lite"/>
    </source>
</evidence>
<dbReference type="Gene3D" id="2.40.128.640">
    <property type="match status" value="1"/>
</dbReference>
<dbReference type="PROSITE" id="PS51257">
    <property type="entry name" value="PROKAR_LIPOPROTEIN"/>
    <property type="match status" value="1"/>
</dbReference>
<comment type="caution">
    <text evidence="4">The sequence shown here is derived from an EMBL/GenBank/DDBJ whole genome shotgun (WGS) entry which is preliminary data.</text>
</comment>
<evidence type="ECO:0000313" key="4">
    <source>
        <dbReference type="EMBL" id="MFD2551660.1"/>
    </source>
</evidence>
<name>A0ABW5KUQ2_9FLAO</name>
<dbReference type="PANTHER" id="PTHR35535:SF1">
    <property type="entry name" value="HEAT SHOCK PROTEIN HSLJ"/>
    <property type="match status" value="1"/>
</dbReference>
<feature type="chain" id="PRO_5046676452" evidence="2">
    <location>
        <begin position="19"/>
        <end position="268"/>
    </location>
</feature>
<organism evidence="4 5">
    <name type="scientific">Bizionia sediminis</name>
    <dbReference type="NCBI Taxonomy" id="1737064"/>
    <lineage>
        <taxon>Bacteria</taxon>
        <taxon>Pseudomonadati</taxon>
        <taxon>Bacteroidota</taxon>
        <taxon>Flavobacteriia</taxon>
        <taxon>Flavobacteriales</taxon>
        <taxon>Flavobacteriaceae</taxon>
        <taxon>Bizionia</taxon>
    </lineage>
</organism>
<evidence type="ECO:0000313" key="5">
    <source>
        <dbReference type="Proteomes" id="UP001597472"/>
    </source>
</evidence>
<dbReference type="RefSeq" id="WP_376892989.1">
    <property type="nucleotide sequence ID" value="NZ_JBHULS010000002.1"/>
</dbReference>
<dbReference type="InterPro" id="IPR038670">
    <property type="entry name" value="HslJ-like_sf"/>
</dbReference>
<dbReference type="InterPro" id="IPR053147">
    <property type="entry name" value="Hsp_HslJ-like"/>
</dbReference>
<feature type="signal peptide" evidence="2">
    <location>
        <begin position="1"/>
        <end position="18"/>
    </location>
</feature>
<dbReference type="InterPro" id="IPR005184">
    <property type="entry name" value="DUF306_Meta_HslJ"/>
</dbReference>
<feature type="region of interest" description="Disordered" evidence="1">
    <location>
        <begin position="25"/>
        <end position="48"/>
    </location>
</feature>
<dbReference type="Gene3D" id="2.40.128.270">
    <property type="match status" value="1"/>
</dbReference>
<proteinExistence type="predicted"/>
<accession>A0ABW5KUQ2</accession>
<feature type="domain" description="DUF306" evidence="3">
    <location>
        <begin position="158"/>
        <end position="265"/>
    </location>
</feature>